<feature type="transmembrane region" description="Helical" evidence="2">
    <location>
        <begin position="162"/>
        <end position="185"/>
    </location>
</feature>
<organism evidence="4 5">
    <name type="scientific">Apiospora aurea</name>
    <dbReference type="NCBI Taxonomy" id="335848"/>
    <lineage>
        <taxon>Eukaryota</taxon>
        <taxon>Fungi</taxon>
        <taxon>Dikarya</taxon>
        <taxon>Ascomycota</taxon>
        <taxon>Pezizomycotina</taxon>
        <taxon>Sordariomycetes</taxon>
        <taxon>Xylariomycetidae</taxon>
        <taxon>Amphisphaeriales</taxon>
        <taxon>Apiosporaceae</taxon>
        <taxon>Apiospora</taxon>
    </lineage>
</organism>
<keyword evidence="2" id="KW-0812">Transmembrane</keyword>
<feature type="domain" description="ABC transporter TMD0" evidence="3">
    <location>
        <begin position="24"/>
        <end position="159"/>
    </location>
</feature>
<dbReference type="GeneID" id="92081947"/>
<dbReference type="RefSeq" id="XP_066695581.1">
    <property type="nucleotide sequence ID" value="XM_066848885.1"/>
</dbReference>
<proteinExistence type="predicted"/>
<keyword evidence="2" id="KW-1133">Transmembrane helix</keyword>
<dbReference type="EMBL" id="JAQQWE010000008">
    <property type="protein sequence ID" value="KAK7943550.1"/>
    <property type="molecule type" value="Genomic_DNA"/>
</dbReference>
<feature type="transmembrane region" description="Helical" evidence="2">
    <location>
        <begin position="134"/>
        <end position="156"/>
    </location>
</feature>
<evidence type="ECO:0000259" key="3">
    <source>
        <dbReference type="Pfam" id="PF24357"/>
    </source>
</evidence>
<evidence type="ECO:0000256" key="1">
    <source>
        <dbReference type="ARBA" id="ARBA00004141"/>
    </source>
</evidence>
<evidence type="ECO:0000256" key="2">
    <source>
        <dbReference type="SAM" id="Phobius"/>
    </source>
</evidence>
<sequence length="253" mass="27279">MNTHFCRHADASLGPVIPAGCRMASGDSFDFTLLFEQVALTIVPCGLFLTGALLRVRDLYDARRVSETDWRHQAKLTTASLYAVLKLAILVLWCLPSSGLLSGASVMSAVFSLLVAVSLPAVSHYEHTRTATPSNLLSAYLNFTFIFDAAIARTLWLTQKSLPLPAVFTAGVAVKGALLLLEACAKTPLACSRGKATPPETLGSVYFQGFFGWATPLVRMRTSRGAIDLEDLEALDSASEKSDPRDEVIVITI</sequence>
<feature type="transmembrane region" description="Helical" evidence="2">
    <location>
        <begin position="38"/>
        <end position="56"/>
    </location>
</feature>
<gene>
    <name evidence="4" type="ORF">PG986_012663</name>
</gene>
<comment type="subcellular location">
    <subcellularLocation>
        <location evidence="1">Membrane</location>
        <topology evidence="1">Multi-pass membrane protein</topology>
    </subcellularLocation>
</comment>
<reference evidence="4 5" key="1">
    <citation type="submission" date="2023-01" db="EMBL/GenBank/DDBJ databases">
        <title>Analysis of 21 Apiospora genomes using comparative genomics revels a genus with tremendous synthesis potential of carbohydrate active enzymes and secondary metabolites.</title>
        <authorList>
            <person name="Sorensen T."/>
        </authorList>
    </citation>
    <scope>NUCLEOTIDE SEQUENCE [LARGE SCALE GENOMIC DNA]</scope>
    <source>
        <strain evidence="4 5">CBS 24483</strain>
    </source>
</reference>
<dbReference type="InterPro" id="IPR056227">
    <property type="entry name" value="TMD0_ABC"/>
</dbReference>
<comment type="caution">
    <text evidence="4">The sequence shown here is derived from an EMBL/GenBank/DDBJ whole genome shotgun (WGS) entry which is preliminary data.</text>
</comment>
<protein>
    <submittedName>
        <fullName evidence="4">ABC transporter</fullName>
    </submittedName>
</protein>
<keyword evidence="5" id="KW-1185">Reference proteome</keyword>
<dbReference type="Proteomes" id="UP001391051">
    <property type="component" value="Unassembled WGS sequence"/>
</dbReference>
<accession>A0ABR1Q0V3</accession>
<name>A0ABR1Q0V3_9PEZI</name>
<evidence type="ECO:0000313" key="5">
    <source>
        <dbReference type="Proteomes" id="UP001391051"/>
    </source>
</evidence>
<dbReference type="Pfam" id="PF24357">
    <property type="entry name" value="TMD0_ABC"/>
    <property type="match status" value="1"/>
</dbReference>
<feature type="transmembrane region" description="Helical" evidence="2">
    <location>
        <begin position="99"/>
        <end position="122"/>
    </location>
</feature>
<evidence type="ECO:0000313" key="4">
    <source>
        <dbReference type="EMBL" id="KAK7943550.1"/>
    </source>
</evidence>
<keyword evidence="2" id="KW-0472">Membrane</keyword>
<feature type="transmembrane region" description="Helical" evidence="2">
    <location>
        <begin position="76"/>
        <end position="93"/>
    </location>
</feature>